<proteinExistence type="predicted"/>
<name>A0A7S1XDZ8_9RHOD</name>
<reference evidence="1" key="1">
    <citation type="submission" date="2021-01" db="EMBL/GenBank/DDBJ databases">
        <authorList>
            <person name="Corre E."/>
            <person name="Pelletier E."/>
            <person name="Niang G."/>
            <person name="Scheremetjew M."/>
            <person name="Finn R."/>
            <person name="Kale V."/>
            <person name="Holt S."/>
            <person name="Cochrane G."/>
            <person name="Meng A."/>
            <person name="Brown T."/>
            <person name="Cohen L."/>
        </authorList>
    </citation>
    <scope>NUCLEOTIDE SEQUENCE</scope>
    <source>
        <strain evidence="1">SAG 36.94</strain>
    </source>
</reference>
<organism evidence="1">
    <name type="scientific">Compsopogon caeruleus</name>
    <dbReference type="NCBI Taxonomy" id="31354"/>
    <lineage>
        <taxon>Eukaryota</taxon>
        <taxon>Rhodophyta</taxon>
        <taxon>Compsopogonophyceae</taxon>
        <taxon>Compsopogonales</taxon>
        <taxon>Compsopogonaceae</taxon>
        <taxon>Compsopogon</taxon>
    </lineage>
</organism>
<sequence>MKINPSTPEPSPWIRARNSGHIDVGRIGNRWSCQPRPNSDDSTLYRKASSVSPSLRLFRFLWIEGPLGRTFAYIHTDARDKVCTEHFKVELLSCVSSEWCDQFHAPFPQKEFLVKDSRWLLSGKGRDTEADCVLADVFVSC</sequence>
<evidence type="ECO:0000313" key="1">
    <source>
        <dbReference type="EMBL" id="CAD9234562.1"/>
    </source>
</evidence>
<gene>
    <name evidence="1" type="ORF">CCAE0312_LOCUS6651</name>
</gene>
<dbReference type="AlphaFoldDB" id="A0A7S1XDZ8"/>
<accession>A0A7S1XDZ8</accession>
<dbReference type="EMBL" id="HBGH01011975">
    <property type="protein sequence ID" value="CAD9234562.1"/>
    <property type="molecule type" value="Transcribed_RNA"/>
</dbReference>
<protein>
    <submittedName>
        <fullName evidence="1">Uncharacterized protein</fullName>
    </submittedName>
</protein>